<dbReference type="InterPro" id="IPR007627">
    <property type="entry name" value="RNA_pol_sigma70_r2"/>
</dbReference>
<evidence type="ECO:0000313" key="8">
    <source>
        <dbReference type="Proteomes" id="UP000649151"/>
    </source>
</evidence>
<feature type="domain" description="RNA polymerase sigma factor 70 region 4 type 2" evidence="6">
    <location>
        <begin position="113"/>
        <end position="163"/>
    </location>
</feature>
<keyword evidence="8" id="KW-1185">Reference proteome</keyword>
<dbReference type="CDD" id="cd06171">
    <property type="entry name" value="Sigma70_r4"/>
    <property type="match status" value="1"/>
</dbReference>
<proteinExistence type="inferred from homology"/>
<dbReference type="InterPro" id="IPR013325">
    <property type="entry name" value="RNA_pol_sigma_r2"/>
</dbReference>
<name>A0ABR7IPL8_9CLOT</name>
<dbReference type="InterPro" id="IPR014284">
    <property type="entry name" value="RNA_pol_sigma-70_dom"/>
</dbReference>
<dbReference type="Pfam" id="PF04542">
    <property type="entry name" value="Sigma70_r2"/>
    <property type="match status" value="1"/>
</dbReference>
<dbReference type="Gene3D" id="1.10.10.10">
    <property type="entry name" value="Winged helix-like DNA-binding domain superfamily/Winged helix DNA-binding domain"/>
    <property type="match status" value="1"/>
</dbReference>
<evidence type="ECO:0000256" key="3">
    <source>
        <dbReference type="ARBA" id="ARBA00023082"/>
    </source>
</evidence>
<comment type="similarity">
    <text evidence="1">Belongs to the sigma-70 factor family. ECF subfamily.</text>
</comment>
<keyword evidence="3" id="KW-0731">Sigma factor</keyword>
<evidence type="ECO:0000256" key="4">
    <source>
        <dbReference type="ARBA" id="ARBA00023163"/>
    </source>
</evidence>
<evidence type="ECO:0000259" key="6">
    <source>
        <dbReference type="Pfam" id="PF08281"/>
    </source>
</evidence>
<dbReference type="PANTHER" id="PTHR43133">
    <property type="entry name" value="RNA POLYMERASE ECF-TYPE SIGMA FACTO"/>
    <property type="match status" value="1"/>
</dbReference>
<dbReference type="Gene3D" id="1.10.1740.10">
    <property type="match status" value="1"/>
</dbReference>
<dbReference type="PANTHER" id="PTHR43133:SF60">
    <property type="entry name" value="RNA POLYMERASE SIGMA FACTOR SIGV"/>
    <property type="match status" value="1"/>
</dbReference>
<dbReference type="InterPro" id="IPR013324">
    <property type="entry name" value="RNA_pol_sigma_r3/r4-like"/>
</dbReference>
<dbReference type="InterPro" id="IPR013249">
    <property type="entry name" value="RNA_pol_sigma70_r4_t2"/>
</dbReference>
<feature type="domain" description="RNA polymerase sigma-70 region 2" evidence="5">
    <location>
        <begin position="20"/>
        <end position="88"/>
    </location>
</feature>
<keyword evidence="2" id="KW-0805">Transcription regulation</keyword>
<accession>A0ABR7IPL8</accession>
<dbReference type="Proteomes" id="UP000649151">
    <property type="component" value="Unassembled WGS sequence"/>
</dbReference>
<evidence type="ECO:0000313" key="7">
    <source>
        <dbReference type="EMBL" id="MBC5787073.1"/>
    </source>
</evidence>
<dbReference type="InterPro" id="IPR039425">
    <property type="entry name" value="RNA_pol_sigma-70-like"/>
</dbReference>
<protein>
    <submittedName>
        <fullName evidence="7">Sigma-70 family RNA polymerase sigma factor</fullName>
    </submittedName>
</protein>
<dbReference type="NCBIfam" id="TIGR02937">
    <property type="entry name" value="sigma70-ECF"/>
    <property type="match status" value="1"/>
</dbReference>
<gene>
    <name evidence="7" type="ORF">H8Z77_03415</name>
</gene>
<dbReference type="SUPFAM" id="SSF88946">
    <property type="entry name" value="Sigma2 domain of RNA polymerase sigma factors"/>
    <property type="match status" value="1"/>
</dbReference>
<sequence length="176" mass="20967">MILFFNLLNNEDDREFFESLYRKFYPIMKYTAISFCGDDNADDLIQMTFLKLIKYVDTLRSLEEKAQIVYLTYTLKTVAIEYQRKQHRLQKLETKIIQNYTDSSSEQEFSRIEILSVLSQLNERDRDLLLYFYFLDMKLTDIAKLMGIPSNSIHVYLSRARKKALKLIKGENLNDN</sequence>
<keyword evidence="4" id="KW-0804">Transcription</keyword>
<dbReference type="SUPFAM" id="SSF88659">
    <property type="entry name" value="Sigma3 and sigma4 domains of RNA polymerase sigma factors"/>
    <property type="match status" value="1"/>
</dbReference>
<evidence type="ECO:0000256" key="2">
    <source>
        <dbReference type="ARBA" id="ARBA00023015"/>
    </source>
</evidence>
<dbReference type="EMBL" id="JACOQK010000001">
    <property type="protein sequence ID" value="MBC5787073.1"/>
    <property type="molecule type" value="Genomic_DNA"/>
</dbReference>
<evidence type="ECO:0000256" key="1">
    <source>
        <dbReference type="ARBA" id="ARBA00010641"/>
    </source>
</evidence>
<dbReference type="InterPro" id="IPR036388">
    <property type="entry name" value="WH-like_DNA-bd_sf"/>
</dbReference>
<evidence type="ECO:0000259" key="5">
    <source>
        <dbReference type="Pfam" id="PF04542"/>
    </source>
</evidence>
<reference evidence="7 8" key="1">
    <citation type="submission" date="2020-08" db="EMBL/GenBank/DDBJ databases">
        <title>Genome public.</title>
        <authorList>
            <person name="Liu C."/>
            <person name="Sun Q."/>
        </authorList>
    </citation>
    <scope>NUCLEOTIDE SEQUENCE [LARGE SCALE GENOMIC DNA]</scope>
    <source>
        <strain evidence="7 8">NSJ-27</strain>
    </source>
</reference>
<dbReference type="RefSeq" id="WP_069988765.1">
    <property type="nucleotide sequence ID" value="NZ_JACOQK010000001.1"/>
</dbReference>
<dbReference type="Pfam" id="PF08281">
    <property type="entry name" value="Sigma70_r4_2"/>
    <property type="match status" value="1"/>
</dbReference>
<comment type="caution">
    <text evidence="7">The sequence shown here is derived from an EMBL/GenBank/DDBJ whole genome shotgun (WGS) entry which is preliminary data.</text>
</comment>
<organism evidence="7 8">
    <name type="scientific">Clostridium facile</name>
    <dbReference type="NCBI Taxonomy" id="2763035"/>
    <lineage>
        <taxon>Bacteria</taxon>
        <taxon>Bacillati</taxon>
        <taxon>Bacillota</taxon>
        <taxon>Clostridia</taxon>
        <taxon>Eubacteriales</taxon>
        <taxon>Clostridiaceae</taxon>
        <taxon>Clostridium</taxon>
    </lineage>
</organism>